<evidence type="ECO:0000256" key="10">
    <source>
        <dbReference type="SAM" id="SignalP"/>
    </source>
</evidence>
<dbReference type="InterPro" id="IPR004236">
    <property type="entry name" value="Pept_S1_alpha_lytic"/>
</dbReference>
<keyword evidence="4 12" id="KW-0378">Hydrolase</keyword>
<evidence type="ECO:0000256" key="9">
    <source>
        <dbReference type="PIRSR" id="PIRSR001134-2"/>
    </source>
</evidence>
<sequence>MSHRGTTPVLRPLLAALVGLVLMFGTATAATAQPDKGIPDSQLEALARALGLSTDAAENLLSVQARLSVLAVDLEAKLGPDVSAGSWIDAGSGKLVVAVTSSEAAAVVRASGAEARQVKHSGSDLAKQRRELDEFARSKGAGDAQSWRADPRSNSLLVRVVEGAEDKATEAFLAKARKLGVTVTVEKVRGAVRPTADLYGGQQIEMSNGYVCSAGFNAKTSSGDAILLTAGHCASDEPTFSRDGVEIGTTRSYSFPENDYAAVNVSSAWTQQGAVDTYDGSYQEITEAGLGAIGSAVCKSGRTTDWTCGEIESHDETVNYGNGDIVSGLTQHTACVEQGDSGGANVSGSVAQGLTSGGMLYQQGQDLVCGEKVGQPNVGFFQPVEEALAANDAELVTGSTSSNGRGNGWGRNR</sequence>
<feature type="signal peptide" evidence="10">
    <location>
        <begin position="1"/>
        <end position="29"/>
    </location>
</feature>
<comment type="similarity">
    <text evidence="1">Belongs to the peptidase S1 family.</text>
</comment>
<dbReference type="InterPro" id="IPR043504">
    <property type="entry name" value="Peptidase_S1_PA_chymotrypsin"/>
</dbReference>
<feature type="chain" id="PRO_5031368200" evidence="10">
    <location>
        <begin position="30"/>
        <end position="413"/>
    </location>
</feature>
<feature type="disulfide bond" evidence="9">
    <location>
        <begin position="212"/>
        <end position="233"/>
    </location>
</feature>
<dbReference type="GO" id="GO:0005576">
    <property type="term" value="C:extracellular region"/>
    <property type="evidence" value="ECO:0007669"/>
    <property type="project" value="InterPro"/>
</dbReference>
<evidence type="ECO:0000256" key="2">
    <source>
        <dbReference type="ARBA" id="ARBA00022670"/>
    </source>
</evidence>
<evidence type="ECO:0000256" key="3">
    <source>
        <dbReference type="ARBA" id="ARBA00022729"/>
    </source>
</evidence>
<keyword evidence="2" id="KW-0645">Protease</keyword>
<name>A0A7Y9ICS5_9ACTN</name>
<dbReference type="Gene3D" id="2.40.10.10">
    <property type="entry name" value="Trypsin-like serine proteases"/>
    <property type="match status" value="2"/>
</dbReference>
<dbReference type="CDD" id="cd21112">
    <property type="entry name" value="alphaLP-like"/>
    <property type="match status" value="1"/>
</dbReference>
<feature type="domain" description="Peptidase S1A alpha-lytic prodomain" evidence="11">
    <location>
        <begin position="120"/>
        <end position="178"/>
    </location>
</feature>
<dbReference type="EMBL" id="JACCBU010000001">
    <property type="protein sequence ID" value="NYE74538.1"/>
    <property type="molecule type" value="Genomic_DNA"/>
</dbReference>
<dbReference type="AlphaFoldDB" id="A0A7Y9ICS5"/>
<dbReference type="Proteomes" id="UP000569914">
    <property type="component" value="Unassembled WGS sequence"/>
</dbReference>
<feature type="active site" description="Charge relay system" evidence="8">
    <location>
        <position position="232"/>
    </location>
</feature>
<comment type="caution">
    <text evidence="12">The sequence shown here is derived from an EMBL/GenBank/DDBJ whole genome shotgun (WGS) entry which is preliminary data.</text>
</comment>
<proteinExistence type="inferred from homology"/>
<dbReference type="PRINTS" id="PR00861">
    <property type="entry name" value="ALYTICPTASE"/>
</dbReference>
<evidence type="ECO:0000313" key="12">
    <source>
        <dbReference type="EMBL" id="NYE74538.1"/>
    </source>
</evidence>
<accession>A0A7Y9ICS5</accession>
<keyword evidence="13" id="KW-1185">Reference proteome</keyword>
<dbReference type="EC" id="3.4.21.-" evidence="12"/>
<dbReference type="PIRSF" id="PIRSF001134">
    <property type="entry name" value="Streptogrisin"/>
    <property type="match status" value="1"/>
</dbReference>
<feature type="active site" description="Charge relay system" evidence="8">
    <location>
        <position position="259"/>
    </location>
</feature>
<dbReference type="InterPro" id="IPR001316">
    <property type="entry name" value="Pept_S1A_streptogrisin"/>
</dbReference>
<dbReference type="Gene3D" id="3.30.300.50">
    <property type="match status" value="2"/>
</dbReference>
<evidence type="ECO:0000313" key="13">
    <source>
        <dbReference type="Proteomes" id="UP000569914"/>
    </source>
</evidence>
<dbReference type="Pfam" id="PF02983">
    <property type="entry name" value="Pro_Al_protease"/>
    <property type="match status" value="1"/>
</dbReference>
<keyword evidence="3 10" id="KW-0732">Signal</keyword>
<dbReference type="GO" id="GO:0006508">
    <property type="term" value="P:proteolysis"/>
    <property type="evidence" value="ECO:0007669"/>
    <property type="project" value="UniProtKB-KW"/>
</dbReference>
<evidence type="ECO:0000259" key="11">
    <source>
        <dbReference type="Pfam" id="PF02983"/>
    </source>
</evidence>
<dbReference type="InterPro" id="IPR035070">
    <property type="entry name" value="Streptogrisin_prodomain"/>
</dbReference>
<keyword evidence="5" id="KW-0720">Serine protease</keyword>
<dbReference type="GO" id="GO:0004252">
    <property type="term" value="F:serine-type endopeptidase activity"/>
    <property type="evidence" value="ECO:0007669"/>
    <property type="project" value="InterPro"/>
</dbReference>
<dbReference type="InterPro" id="IPR009003">
    <property type="entry name" value="Peptidase_S1_PA"/>
</dbReference>
<evidence type="ECO:0000256" key="7">
    <source>
        <dbReference type="ARBA" id="ARBA00023157"/>
    </source>
</evidence>
<dbReference type="InterPro" id="IPR018114">
    <property type="entry name" value="TRYPSIN_HIS"/>
</dbReference>
<dbReference type="SUPFAM" id="SSF50494">
    <property type="entry name" value="Trypsin-like serine proteases"/>
    <property type="match status" value="1"/>
</dbReference>
<feature type="disulfide bond" evidence="9">
    <location>
        <begin position="298"/>
        <end position="308"/>
    </location>
</feature>
<evidence type="ECO:0000256" key="5">
    <source>
        <dbReference type="ARBA" id="ARBA00022825"/>
    </source>
</evidence>
<keyword evidence="6" id="KW-0865">Zymogen</keyword>
<dbReference type="RefSeq" id="WP_179756917.1">
    <property type="nucleotide sequence ID" value="NZ_JACCBU010000001.1"/>
</dbReference>
<dbReference type="PROSITE" id="PS00134">
    <property type="entry name" value="TRYPSIN_HIS"/>
    <property type="match status" value="1"/>
</dbReference>
<evidence type="ECO:0000256" key="8">
    <source>
        <dbReference type="PIRSR" id="PIRSR001134-1"/>
    </source>
</evidence>
<reference evidence="12 13" key="1">
    <citation type="submission" date="2020-07" db="EMBL/GenBank/DDBJ databases">
        <title>Sequencing the genomes of 1000 actinobacteria strains.</title>
        <authorList>
            <person name="Klenk H.-P."/>
        </authorList>
    </citation>
    <scope>NUCLEOTIDE SEQUENCE [LARGE SCALE GENOMIC DNA]</scope>
    <source>
        <strain evidence="12 13">DSM 22083</strain>
    </source>
</reference>
<evidence type="ECO:0000256" key="1">
    <source>
        <dbReference type="ARBA" id="ARBA00007664"/>
    </source>
</evidence>
<keyword evidence="7 9" id="KW-1015">Disulfide bond</keyword>
<evidence type="ECO:0000256" key="6">
    <source>
        <dbReference type="ARBA" id="ARBA00023145"/>
    </source>
</evidence>
<protein>
    <submittedName>
        <fullName evidence="12">Streptogrisin C</fullName>
        <ecNumber evidence="12">3.4.21.-</ecNumber>
    </submittedName>
</protein>
<feature type="disulfide bond" evidence="9">
    <location>
        <begin position="335"/>
        <end position="369"/>
    </location>
</feature>
<organism evidence="12 13">
    <name type="scientific">Microlunatus parietis</name>
    <dbReference type="NCBI Taxonomy" id="682979"/>
    <lineage>
        <taxon>Bacteria</taxon>
        <taxon>Bacillati</taxon>
        <taxon>Actinomycetota</taxon>
        <taxon>Actinomycetes</taxon>
        <taxon>Propionibacteriales</taxon>
        <taxon>Propionibacteriaceae</taxon>
        <taxon>Microlunatus</taxon>
    </lineage>
</organism>
<evidence type="ECO:0000256" key="4">
    <source>
        <dbReference type="ARBA" id="ARBA00022801"/>
    </source>
</evidence>
<gene>
    <name evidence="12" type="ORF">BKA15_005867</name>
</gene>
<feature type="active site" description="Charge relay system" evidence="8">
    <location>
        <position position="341"/>
    </location>
</feature>